<dbReference type="Proteomes" id="UP000252585">
    <property type="component" value="Unassembled WGS sequence"/>
</dbReference>
<dbReference type="SUPFAM" id="SSF46955">
    <property type="entry name" value="Putative DNA-binding domain"/>
    <property type="match status" value="1"/>
</dbReference>
<dbReference type="AlphaFoldDB" id="A0A368Y6Q1"/>
<dbReference type="GO" id="GO:0003677">
    <property type="term" value="F:DNA binding"/>
    <property type="evidence" value="ECO:0007669"/>
    <property type="project" value="UniProtKB-KW"/>
</dbReference>
<evidence type="ECO:0000313" key="6">
    <source>
        <dbReference type="EMBL" id="RCW75006.1"/>
    </source>
</evidence>
<dbReference type="PROSITE" id="PS50937">
    <property type="entry name" value="HTH_MERR_2"/>
    <property type="match status" value="1"/>
</dbReference>
<evidence type="ECO:0000256" key="2">
    <source>
        <dbReference type="ARBA" id="ARBA00023015"/>
    </source>
</evidence>
<comment type="caution">
    <text evidence="6">The sequence shown here is derived from an EMBL/GenBank/DDBJ whole genome shotgun (WGS) entry which is preliminary data.</text>
</comment>
<dbReference type="Gene3D" id="1.10.1660.10">
    <property type="match status" value="1"/>
</dbReference>
<keyword evidence="1" id="KW-0678">Repressor</keyword>
<sequence length="262" mass="31570">MEPESFKVSEFAKYTGVSIRTLHYYEEKDLMNPDRDKMTGHRIYHKADAIRLHQITIMKSLGFRLSEIKQYIQSDNLDSHFMDILKLQETKLTQDRERIDTALETIQRTVHLIDQEEEIESNFLFSLILAMQTEKQQKEISKPIMTNEVWSRLFDASLSEKMQWEQKLLQFFKEVKRLAGKPSDHPEVIRMLEQLQNDLLEVLNFQNYQELAQTFKIDHEQKENQEKFNQFLEEMDKLIYVPLTKKEEEWLDQVLDQFFNRK</sequence>
<protein>
    <submittedName>
        <fullName evidence="6">Transcriptional regulator</fullName>
    </submittedName>
</protein>
<dbReference type="InterPro" id="IPR000551">
    <property type="entry name" value="MerR-type_HTH_dom"/>
</dbReference>
<organism evidence="6 7">
    <name type="scientific">Saliterribacillus persicus</name>
    <dbReference type="NCBI Taxonomy" id="930114"/>
    <lineage>
        <taxon>Bacteria</taxon>
        <taxon>Bacillati</taxon>
        <taxon>Bacillota</taxon>
        <taxon>Bacilli</taxon>
        <taxon>Bacillales</taxon>
        <taxon>Bacillaceae</taxon>
        <taxon>Saliterribacillus</taxon>
    </lineage>
</organism>
<feature type="domain" description="HTH merR-type" evidence="5">
    <location>
        <begin position="5"/>
        <end position="74"/>
    </location>
</feature>
<evidence type="ECO:0000259" key="5">
    <source>
        <dbReference type="PROSITE" id="PS50937"/>
    </source>
</evidence>
<accession>A0A368Y6Q1</accession>
<name>A0A368Y6Q1_9BACI</name>
<keyword evidence="3" id="KW-0238">DNA-binding</keyword>
<dbReference type="Pfam" id="PF13411">
    <property type="entry name" value="MerR_1"/>
    <property type="match status" value="1"/>
</dbReference>
<dbReference type="RefSeq" id="WP_170132910.1">
    <property type="nucleotide sequence ID" value="NZ_QPJJ01000003.1"/>
</dbReference>
<evidence type="ECO:0000313" key="7">
    <source>
        <dbReference type="Proteomes" id="UP000252585"/>
    </source>
</evidence>
<dbReference type="PROSITE" id="PS00552">
    <property type="entry name" value="HTH_MERR_1"/>
    <property type="match status" value="1"/>
</dbReference>
<evidence type="ECO:0000256" key="3">
    <source>
        <dbReference type="ARBA" id="ARBA00023125"/>
    </source>
</evidence>
<keyword evidence="7" id="KW-1185">Reference proteome</keyword>
<keyword evidence="2" id="KW-0805">Transcription regulation</keyword>
<gene>
    <name evidence="6" type="ORF">DFR57_103304</name>
</gene>
<dbReference type="SMART" id="SM00422">
    <property type="entry name" value="HTH_MERR"/>
    <property type="match status" value="1"/>
</dbReference>
<dbReference type="InterPro" id="IPR047057">
    <property type="entry name" value="MerR_fam"/>
</dbReference>
<dbReference type="PANTHER" id="PTHR30204:SF69">
    <property type="entry name" value="MERR-FAMILY TRANSCRIPTIONAL REGULATOR"/>
    <property type="match status" value="1"/>
</dbReference>
<evidence type="ECO:0000256" key="4">
    <source>
        <dbReference type="ARBA" id="ARBA00023163"/>
    </source>
</evidence>
<dbReference type="PRINTS" id="PR00040">
    <property type="entry name" value="HTHMERR"/>
</dbReference>
<dbReference type="CDD" id="cd01106">
    <property type="entry name" value="HTH_TipAL-Mta"/>
    <property type="match status" value="1"/>
</dbReference>
<reference evidence="6 7" key="1">
    <citation type="submission" date="2018-07" db="EMBL/GenBank/DDBJ databases">
        <title>Genomic Encyclopedia of Type Strains, Phase IV (KMG-IV): sequencing the most valuable type-strain genomes for metagenomic binning, comparative biology and taxonomic classification.</title>
        <authorList>
            <person name="Goeker M."/>
        </authorList>
    </citation>
    <scope>NUCLEOTIDE SEQUENCE [LARGE SCALE GENOMIC DNA]</scope>
    <source>
        <strain evidence="6 7">DSM 27696</strain>
    </source>
</reference>
<evidence type="ECO:0000256" key="1">
    <source>
        <dbReference type="ARBA" id="ARBA00022491"/>
    </source>
</evidence>
<dbReference type="PANTHER" id="PTHR30204">
    <property type="entry name" value="REDOX-CYCLING DRUG-SENSING TRANSCRIPTIONAL ACTIVATOR SOXR"/>
    <property type="match status" value="1"/>
</dbReference>
<dbReference type="InterPro" id="IPR009061">
    <property type="entry name" value="DNA-bd_dom_put_sf"/>
</dbReference>
<keyword evidence="4" id="KW-0804">Transcription</keyword>
<dbReference type="EMBL" id="QPJJ01000003">
    <property type="protein sequence ID" value="RCW75006.1"/>
    <property type="molecule type" value="Genomic_DNA"/>
</dbReference>
<dbReference type="GO" id="GO:0003700">
    <property type="term" value="F:DNA-binding transcription factor activity"/>
    <property type="evidence" value="ECO:0007669"/>
    <property type="project" value="InterPro"/>
</dbReference>
<proteinExistence type="predicted"/>